<gene>
    <name evidence="1" type="ORF">GXW71_06505</name>
</gene>
<comment type="caution">
    <text evidence="1">The sequence shown here is derived from an EMBL/GenBank/DDBJ whole genome shotgun (WGS) entry which is preliminary data.</text>
</comment>
<dbReference type="PANTHER" id="PTHR37822">
    <property type="entry name" value="SPORE PHOTOPRODUCT LYASE-RELATED"/>
    <property type="match status" value="1"/>
</dbReference>
<proteinExistence type="predicted"/>
<dbReference type="Gene3D" id="3.80.30.30">
    <property type="match status" value="1"/>
</dbReference>
<dbReference type="InterPro" id="IPR049539">
    <property type="entry name" value="SPL"/>
</dbReference>
<keyword evidence="2" id="KW-1185">Reference proteome</keyword>
<dbReference type="RefSeq" id="WP_211851608.1">
    <property type="nucleotide sequence ID" value="NZ_JAAGBB010000006.1"/>
</dbReference>
<dbReference type="EMBL" id="JAAGBB010000006">
    <property type="protein sequence ID" value="MBR0664004.1"/>
    <property type="molecule type" value="Genomic_DNA"/>
</dbReference>
<reference evidence="2" key="1">
    <citation type="journal article" date="2021" name="Syst. Appl. Microbiol.">
        <title>Roseomonas hellenica sp. nov., isolated from roots of wild-growing Alkanna tinctoria.</title>
        <authorList>
            <person name="Rat A."/>
            <person name="Naranjo H.D."/>
            <person name="Lebbe L."/>
            <person name="Cnockaert M."/>
            <person name="Krigas N."/>
            <person name="Grigoriadou K."/>
            <person name="Maloupa E."/>
            <person name="Willems A."/>
        </authorList>
    </citation>
    <scope>NUCLEOTIDE SEQUENCE [LARGE SCALE GENOMIC DNA]</scope>
    <source>
        <strain evidence="2">LMG 31523</strain>
    </source>
</reference>
<dbReference type="Proteomes" id="UP001196870">
    <property type="component" value="Unassembled WGS sequence"/>
</dbReference>
<organism evidence="1 2">
    <name type="scientific">Plastoroseomonas hellenica</name>
    <dbReference type="NCBI Taxonomy" id="2687306"/>
    <lineage>
        <taxon>Bacteria</taxon>
        <taxon>Pseudomonadati</taxon>
        <taxon>Pseudomonadota</taxon>
        <taxon>Alphaproteobacteria</taxon>
        <taxon>Acetobacterales</taxon>
        <taxon>Acetobacteraceae</taxon>
        <taxon>Plastoroseomonas</taxon>
    </lineage>
</organism>
<dbReference type="Pfam" id="PF20903">
    <property type="entry name" value="SPL"/>
    <property type="match status" value="1"/>
</dbReference>
<evidence type="ECO:0000313" key="2">
    <source>
        <dbReference type="Proteomes" id="UP001196870"/>
    </source>
</evidence>
<protein>
    <recommendedName>
        <fullName evidence="3">Spore photoproduct lyase</fullName>
    </recommendedName>
</protein>
<evidence type="ECO:0000313" key="1">
    <source>
        <dbReference type="EMBL" id="MBR0664004.1"/>
    </source>
</evidence>
<evidence type="ECO:0008006" key="3">
    <source>
        <dbReference type="Google" id="ProtNLM"/>
    </source>
</evidence>
<sequence length="354" mass="39748">MASGLDRFRRLLISEPALATELGSRQMAAFRGASLPVTELPSDSAALAHEAAQRPGTLLVLRTPSKGWVTKADYGSLASRPGERHLHPIMGCQSACAYCYLRGMEVGLRPLRFHVDLQDLLSSIDREIATADHQPLLFCTGELADSLGDADLFPIAAELIRHIGRRRVAQLELRTKSNCVQSLVDCDHGGLTTVAFSLAPQQYIKRHEPGTASLQERLEAAREVQKLGYRLAFKFEPILIESDWKILYAELLEAIVGSVDIAPIDHVSVGCLRWSGPLSDTKIFAKQYAEEIAAGEWIQYRPDRKNGTIRKDDRLEIYRWMRIQLRRVGIRSPIWWSVEEKPILDLLNEDQMNP</sequence>
<name>A0ABS5EUN5_9PROT</name>
<accession>A0ABS5EUN5</accession>
<dbReference type="PANTHER" id="PTHR37822:SF2">
    <property type="entry name" value="SPORE PHOTOPRODUCT LYASE"/>
    <property type="match status" value="1"/>
</dbReference>